<gene>
    <name evidence="7" type="ORF">NAPIS_ORF01392</name>
</gene>
<keyword evidence="4" id="KW-0648">Protein biosynthesis</keyword>
<dbReference type="SUPFAM" id="SSF50465">
    <property type="entry name" value="EF-Tu/eEF-1alpha/eIF2-gamma C-terminal domain"/>
    <property type="match status" value="1"/>
</dbReference>
<dbReference type="HOGENOM" id="CLU_007265_3_8_1"/>
<evidence type="ECO:0000313" key="8">
    <source>
        <dbReference type="Proteomes" id="UP000053780"/>
    </source>
</evidence>
<evidence type="ECO:0000256" key="3">
    <source>
        <dbReference type="ARBA" id="ARBA00022768"/>
    </source>
</evidence>
<dbReference type="InterPro" id="IPR050100">
    <property type="entry name" value="TRAFAC_GTPase_members"/>
</dbReference>
<evidence type="ECO:0000256" key="2">
    <source>
        <dbReference type="ARBA" id="ARBA00022741"/>
    </source>
</evidence>
<dbReference type="InterPro" id="IPR009000">
    <property type="entry name" value="Transl_B-barrel_sf"/>
</dbReference>
<evidence type="ECO:0000256" key="4">
    <source>
        <dbReference type="ARBA" id="ARBA00022917"/>
    </source>
</evidence>
<dbReference type="VEuPathDB" id="MicrosporidiaDB:NAPIS_ORF01392"/>
<dbReference type="PRINTS" id="PR00315">
    <property type="entry name" value="ELONGATNFCT"/>
</dbReference>
<protein>
    <submittedName>
        <fullName evidence="7">G1 to s phase transition protein</fullName>
    </submittedName>
</protein>
<dbReference type="GO" id="GO:0003746">
    <property type="term" value="F:translation elongation factor activity"/>
    <property type="evidence" value="ECO:0007669"/>
    <property type="project" value="UniProtKB-KW"/>
</dbReference>
<dbReference type="Proteomes" id="UP000053780">
    <property type="component" value="Unassembled WGS sequence"/>
</dbReference>
<dbReference type="InterPro" id="IPR000795">
    <property type="entry name" value="T_Tr_GTP-bd_dom"/>
</dbReference>
<evidence type="ECO:0000313" key="7">
    <source>
        <dbReference type="EMBL" id="EQB61055.1"/>
    </source>
</evidence>
<keyword evidence="2" id="KW-0547">Nucleotide-binding</keyword>
<dbReference type="EMBL" id="KE647183">
    <property type="protein sequence ID" value="EQB61055.1"/>
    <property type="molecule type" value="Genomic_DNA"/>
</dbReference>
<dbReference type="InterPro" id="IPR009001">
    <property type="entry name" value="Transl_elong_EF1A/Init_IF2_C"/>
</dbReference>
<keyword evidence="8" id="KW-1185">Reference proteome</keyword>
<dbReference type="Pfam" id="PF00009">
    <property type="entry name" value="GTP_EFTU"/>
    <property type="match status" value="1"/>
</dbReference>
<keyword evidence="3" id="KW-0251">Elongation factor</keyword>
<dbReference type="GO" id="GO:0003924">
    <property type="term" value="F:GTPase activity"/>
    <property type="evidence" value="ECO:0007669"/>
    <property type="project" value="InterPro"/>
</dbReference>
<dbReference type="GO" id="GO:0005525">
    <property type="term" value="F:GTP binding"/>
    <property type="evidence" value="ECO:0007669"/>
    <property type="project" value="UniProtKB-KW"/>
</dbReference>
<evidence type="ECO:0000256" key="5">
    <source>
        <dbReference type="ARBA" id="ARBA00023134"/>
    </source>
</evidence>
<comment type="similarity">
    <text evidence="1">Belongs to the TRAFAC class translation factor GTPase superfamily. Classic translation factor GTPase family. EF-Tu/EF-1A subfamily.</text>
</comment>
<feature type="domain" description="Tr-type G" evidence="6">
    <location>
        <begin position="27"/>
        <end position="233"/>
    </location>
</feature>
<reference evidence="7 8" key="1">
    <citation type="journal article" date="2013" name="BMC Genomics">
        <title>Genome sequencing and comparative genomics of honey bee microsporidia, Nosema apis reveal novel insights into host-parasite interactions.</title>
        <authorList>
            <person name="Chen Yp."/>
            <person name="Pettis J.S."/>
            <person name="Zhao Y."/>
            <person name="Liu X."/>
            <person name="Tallon L.J."/>
            <person name="Sadzewicz L.D."/>
            <person name="Li R."/>
            <person name="Zheng H."/>
            <person name="Huang S."/>
            <person name="Zhang X."/>
            <person name="Hamilton M.C."/>
            <person name="Pernal S.F."/>
            <person name="Melathopoulos A.P."/>
            <person name="Yan X."/>
            <person name="Evans J.D."/>
        </authorList>
    </citation>
    <scope>NUCLEOTIDE SEQUENCE [LARGE SCALE GENOMIC DNA]</scope>
    <source>
        <strain evidence="7 8">BRL 01</strain>
    </source>
</reference>
<dbReference type="Pfam" id="PF03143">
    <property type="entry name" value="GTP_EFTU_D3"/>
    <property type="match status" value="1"/>
</dbReference>
<organism evidence="7 8">
    <name type="scientific">Vairimorpha apis BRL 01</name>
    <dbReference type="NCBI Taxonomy" id="1037528"/>
    <lineage>
        <taxon>Eukaryota</taxon>
        <taxon>Fungi</taxon>
        <taxon>Fungi incertae sedis</taxon>
        <taxon>Microsporidia</taxon>
        <taxon>Nosematidae</taxon>
        <taxon>Vairimorpha</taxon>
    </lineage>
</organism>
<dbReference type="Gene3D" id="3.40.50.300">
    <property type="entry name" value="P-loop containing nucleotide triphosphate hydrolases"/>
    <property type="match status" value="1"/>
</dbReference>
<evidence type="ECO:0000256" key="1">
    <source>
        <dbReference type="ARBA" id="ARBA00007249"/>
    </source>
</evidence>
<sequence length="431" mass="48856">MKENSFFIPMENDILTQSFEKLNLKPKESLNIVFVGHVDAGKSTICGQILVLLNIVDQRTLDKLSEESKAQGRETWYLSRLFDTNPEEKEKGKTTELGIASFVLNNKNFNILDAPGHKQYIFEMISGANSADVGILVISARINEFESGFEKGGQTREHILLMKAGSIKSLVVLVNKMDDLSVKWSEERFKEIEKKIGSFVKLLYKNVVFIPISGYTGENIQTKKQLIWYNGPTFFEYLQNIEVSKQNIKNFDILITEKNKPNLITGKIEGLSIKKDTILKLIPQNVQLQLNTLYTMDDVEIEEANTGETIKIKLSKSLEDLSIGNRLINIENTTYLSSNTFTCRITILDCDSIICKGFKCILHIGIISAQCKILEIRDLKNKKLRFVRAGTKVLAKIESEKSLLLNKETMDKFALRLCEKTLGVGIVRKIL</sequence>
<dbReference type="Gene3D" id="2.40.30.10">
    <property type="entry name" value="Translation factors"/>
    <property type="match status" value="2"/>
</dbReference>
<keyword evidence="5" id="KW-0342">GTP-binding</keyword>
<dbReference type="SUPFAM" id="SSF52540">
    <property type="entry name" value="P-loop containing nucleoside triphosphate hydrolases"/>
    <property type="match status" value="1"/>
</dbReference>
<accession>T0MJD8</accession>
<name>T0MJD8_9MICR</name>
<dbReference type="OrthoDB" id="342024at2759"/>
<dbReference type="InterPro" id="IPR027417">
    <property type="entry name" value="P-loop_NTPase"/>
</dbReference>
<dbReference type="SUPFAM" id="SSF50447">
    <property type="entry name" value="Translation proteins"/>
    <property type="match status" value="1"/>
</dbReference>
<dbReference type="AlphaFoldDB" id="T0MJD8"/>
<dbReference type="InterPro" id="IPR004160">
    <property type="entry name" value="Transl_elong_EFTu/EF1A_C"/>
</dbReference>
<evidence type="ECO:0000259" key="6">
    <source>
        <dbReference type="PROSITE" id="PS51722"/>
    </source>
</evidence>
<proteinExistence type="inferred from homology"/>
<dbReference type="PROSITE" id="PS51722">
    <property type="entry name" value="G_TR_2"/>
    <property type="match status" value="1"/>
</dbReference>
<dbReference type="PANTHER" id="PTHR23115">
    <property type="entry name" value="TRANSLATION FACTOR"/>
    <property type="match status" value="1"/>
</dbReference>